<dbReference type="RefSeq" id="WP_255228842.1">
    <property type="nucleotide sequence ID" value="NZ_JAJEKE010000020.1"/>
</dbReference>
<sequence length="150" mass="17154">MNELNYIELQSEIEKKLQTEEMIVLATCADNKVTARMMCHINDGITIMFSTSKNSQKVEQIRQNPNIALAIGNLKIEAVAELFGHPSSHPFFLEEYPKKFPHLGKIYSSTPDDLLIIAKPIKISLYKFIGKPCEDVLEIENDRAYRIELK</sequence>
<organism evidence="2 3">
    <name type="scientific">Lutispora saccharofermentans</name>
    <dbReference type="NCBI Taxonomy" id="3024236"/>
    <lineage>
        <taxon>Bacteria</taxon>
        <taxon>Bacillati</taxon>
        <taxon>Bacillota</taxon>
        <taxon>Clostridia</taxon>
        <taxon>Lutisporales</taxon>
        <taxon>Lutisporaceae</taxon>
        <taxon>Lutispora</taxon>
    </lineage>
</organism>
<dbReference type="Gene3D" id="2.30.110.10">
    <property type="entry name" value="Electron Transport, Fmn-binding Protein, Chain A"/>
    <property type="match status" value="1"/>
</dbReference>
<protein>
    <submittedName>
        <fullName evidence="2">Pyridoxamine 5'-phosphate oxidase family protein</fullName>
    </submittedName>
</protein>
<name>A0ABT1NN05_9FIRM</name>
<evidence type="ECO:0000313" key="2">
    <source>
        <dbReference type="EMBL" id="MCQ1531316.1"/>
    </source>
</evidence>
<evidence type="ECO:0000313" key="3">
    <source>
        <dbReference type="Proteomes" id="UP001651880"/>
    </source>
</evidence>
<feature type="domain" description="Pyridoxamine 5'-phosphate oxidase N-terminal" evidence="1">
    <location>
        <begin position="10"/>
        <end position="81"/>
    </location>
</feature>
<proteinExistence type="predicted"/>
<dbReference type="SUPFAM" id="SSF50475">
    <property type="entry name" value="FMN-binding split barrel"/>
    <property type="match status" value="1"/>
</dbReference>
<dbReference type="Proteomes" id="UP001651880">
    <property type="component" value="Unassembled WGS sequence"/>
</dbReference>
<dbReference type="InterPro" id="IPR012349">
    <property type="entry name" value="Split_barrel_FMN-bd"/>
</dbReference>
<dbReference type="Pfam" id="PF01243">
    <property type="entry name" value="PNPOx_N"/>
    <property type="match status" value="1"/>
</dbReference>
<evidence type="ECO:0000259" key="1">
    <source>
        <dbReference type="Pfam" id="PF01243"/>
    </source>
</evidence>
<dbReference type="InterPro" id="IPR011576">
    <property type="entry name" value="Pyridox_Oxase_N"/>
</dbReference>
<gene>
    <name evidence="2" type="ORF">LJD61_17465</name>
</gene>
<reference evidence="2 3" key="1">
    <citation type="submission" date="2021-10" db="EMBL/GenBank/DDBJ databases">
        <title>Lutispora strain m25 sp. nov., a thermophilic, non-spore-forming bacterium isolated from a lab-scale methanogenic bioreactor digesting anaerobic sludge.</title>
        <authorList>
            <person name="El Houari A."/>
            <person name="Mcdonald J."/>
        </authorList>
    </citation>
    <scope>NUCLEOTIDE SEQUENCE [LARGE SCALE GENOMIC DNA]</scope>
    <source>
        <strain evidence="3">m25</strain>
    </source>
</reference>
<dbReference type="EMBL" id="JAJEKE010000020">
    <property type="protein sequence ID" value="MCQ1531316.1"/>
    <property type="molecule type" value="Genomic_DNA"/>
</dbReference>
<keyword evidence="3" id="KW-1185">Reference proteome</keyword>
<comment type="caution">
    <text evidence="2">The sequence shown here is derived from an EMBL/GenBank/DDBJ whole genome shotgun (WGS) entry which is preliminary data.</text>
</comment>
<accession>A0ABT1NN05</accession>